<reference evidence="1 2" key="1">
    <citation type="journal article" date="2018" name="Nat. Biotechnol.">
        <title>A standardized bacterial taxonomy based on genome phylogeny substantially revises the tree of life.</title>
        <authorList>
            <person name="Parks D.H."/>
            <person name="Chuvochina M."/>
            <person name="Waite D.W."/>
            <person name="Rinke C."/>
            <person name="Skarshewski A."/>
            <person name="Chaumeil P.A."/>
            <person name="Hugenholtz P."/>
        </authorList>
    </citation>
    <scope>NUCLEOTIDE SEQUENCE [LARGE SCALE GENOMIC DNA]</scope>
    <source>
        <strain evidence="1">UBA9375</strain>
    </source>
</reference>
<protein>
    <submittedName>
        <fullName evidence="1">Uncharacterized protein</fullName>
    </submittedName>
</protein>
<organism evidence="1 2">
    <name type="scientific">Gimesia maris</name>
    <dbReference type="NCBI Taxonomy" id="122"/>
    <lineage>
        <taxon>Bacteria</taxon>
        <taxon>Pseudomonadati</taxon>
        <taxon>Planctomycetota</taxon>
        <taxon>Planctomycetia</taxon>
        <taxon>Planctomycetales</taxon>
        <taxon>Planctomycetaceae</taxon>
        <taxon>Gimesia</taxon>
    </lineage>
</organism>
<comment type="caution">
    <text evidence="1">The sequence shown here is derived from an EMBL/GenBank/DDBJ whole genome shotgun (WGS) entry which is preliminary data.</text>
</comment>
<gene>
    <name evidence="1" type="ORF">DIT97_14140</name>
</gene>
<dbReference type="Proteomes" id="UP000263642">
    <property type="component" value="Unassembled WGS sequence"/>
</dbReference>
<evidence type="ECO:0000313" key="2">
    <source>
        <dbReference type="Proteomes" id="UP000263642"/>
    </source>
</evidence>
<dbReference type="EMBL" id="DQAY01000080">
    <property type="protein sequence ID" value="HCO24121.1"/>
    <property type="molecule type" value="Genomic_DNA"/>
</dbReference>
<sequence length="178" mass="20518">MLIETDYPPVRLSQAWPPVISPPPPPAHREHRFKRIPLVGWVLAGILASSRRRSHARQELAIVEKEIVDQLEARGQIDNWVKKNNWFNTPEKQQIALIISEAIGLEKPLEEPPPLHPEDPFGPLFWGPFDDLTPLIVGLEIQKKWNIRVPRESISLAWEGDWTLLQFIEYCENCINDA</sequence>
<name>A0A3D3R5I5_9PLAN</name>
<proteinExistence type="predicted"/>
<accession>A0A3D3R5I5</accession>
<dbReference type="AlphaFoldDB" id="A0A3D3R5I5"/>
<evidence type="ECO:0000313" key="1">
    <source>
        <dbReference type="EMBL" id="HCO24121.1"/>
    </source>
</evidence>